<evidence type="ECO:0000313" key="4">
    <source>
        <dbReference type="Proteomes" id="UP000419144"/>
    </source>
</evidence>
<dbReference type="OrthoDB" id="276446at2759"/>
<proteinExistence type="predicted"/>
<sequence length="226" mass="24857">MRRGAASKWRRATAHRCGRDDGSLCGLITGASTAAAVRGYTRGIPYTPQGTIQDYTSSPRHGRLAEMQRNIDREAGRAPTGLYEGPTITTKDGARPLFSPESARHPNRGPAPCRAPPPPYAPKFAAPAAMREDIMPPRSDSYQQDFRSDPACADDPEHLVAARQKILTMQSDSYGEAMRGVVAPPPPPDPDAPQGYRQPRVQLGDSWWMMMWSFVILFLVMAMYGK</sequence>
<reference evidence="3" key="1">
    <citation type="submission" date="2019-11" db="EMBL/GenBank/DDBJ databases">
        <title>Leishmania tarentolae CDS.</title>
        <authorList>
            <person name="Goto Y."/>
            <person name="Yamagishi J."/>
        </authorList>
    </citation>
    <scope>NUCLEOTIDE SEQUENCE [LARGE SCALE GENOMIC DNA]</scope>
    <source>
        <strain evidence="3">Parrot Tar II</strain>
    </source>
</reference>
<dbReference type="VEuPathDB" id="TriTrypDB:LtaPh_2302800"/>
<keyword evidence="4" id="KW-1185">Reference proteome</keyword>
<feature type="transmembrane region" description="Helical" evidence="2">
    <location>
        <begin position="207"/>
        <end position="225"/>
    </location>
</feature>
<evidence type="ECO:0000256" key="1">
    <source>
        <dbReference type="SAM" id="MobiDB-lite"/>
    </source>
</evidence>
<keyword evidence="2" id="KW-0812">Transmembrane</keyword>
<evidence type="ECO:0000256" key="2">
    <source>
        <dbReference type="SAM" id="Phobius"/>
    </source>
</evidence>
<comment type="caution">
    <text evidence="3">The sequence shown here is derived from an EMBL/GenBank/DDBJ whole genome shotgun (WGS) entry which is preliminary data.</text>
</comment>
<keyword evidence="2" id="KW-1133">Transmembrane helix</keyword>
<protein>
    <submittedName>
        <fullName evidence="3">Uncharacterized protein</fullName>
    </submittedName>
</protein>
<gene>
    <name evidence="3" type="ORF">LtaPh_2302800</name>
</gene>
<dbReference type="EMBL" id="BLBS01000030">
    <property type="protein sequence ID" value="GET88668.1"/>
    <property type="molecule type" value="Genomic_DNA"/>
</dbReference>
<evidence type="ECO:0000313" key="3">
    <source>
        <dbReference type="EMBL" id="GET88668.1"/>
    </source>
</evidence>
<dbReference type="AlphaFoldDB" id="A0A640KH67"/>
<accession>A0A640KH67</accession>
<organism evidence="3 4">
    <name type="scientific">Leishmania tarentolae</name>
    <name type="common">Sauroleishmania tarentolae</name>
    <dbReference type="NCBI Taxonomy" id="5689"/>
    <lineage>
        <taxon>Eukaryota</taxon>
        <taxon>Discoba</taxon>
        <taxon>Euglenozoa</taxon>
        <taxon>Kinetoplastea</taxon>
        <taxon>Metakinetoplastina</taxon>
        <taxon>Trypanosomatida</taxon>
        <taxon>Trypanosomatidae</taxon>
        <taxon>Leishmaniinae</taxon>
        <taxon>Leishmania</taxon>
        <taxon>lizard Leishmania</taxon>
    </lineage>
</organism>
<name>A0A640KH67_LEITA</name>
<feature type="region of interest" description="Disordered" evidence="1">
    <location>
        <begin position="77"/>
        <end position="120"/>
    </location>
</feature>
<keyword evidence="2" id="KW-0472">Membrane</keyword>
<dbReference type="Proteomes" id="UP000419144">
    <property type="component" value="Unassembled WGS sequence"/>
</dbReference>